<protein>
    <recommendedName>
        <fullName evidence="6">Ribosomal RNA large subunit methyltransferase F</fullName>
        <ecNumber evidence="6">2.1.1.181</ecNumber>
    </recommendedName>
    <alternativeName>
        <fullName evidence="6">23S rRNA mA1618 methyltransferase</fullName>
    </alternativeName>
    <alternativeName>
        <fullName evidence="6">rRNA adenine N-6-methyltransferase</fullName>
    </alternativeName>
</protein>
<dbReference type="EMBL" id="MKJU01000005">
    <property type="protein sequence ID" value="OHU93096.1"/>
    <property type="molecule type" value="Genomic_DNA"/>
</dbReference>
<dbReference type="Pfam" id="PF05971">
    <property type="entry name" value="Methyltransf_10"/>
    <property type="match status" value="1"/>
</dbReference>
<evidence type="ECO:0000256" key="6">
    <source>
        <dbReference type="HAMAP-Rule" id="MF_01848"/>
    </source>
</evidence>
<dbReference type="PANTHER" id="PTHR13393">
    <property type="entry name" value="SAM-DEPENDENT METHYLTRANSFERASE"/>
    <property type="match status" value="1"/>
</dbReference>
<dbReference type="GO" id="GO:0052907">
    <property type="term" value="F:23S rRNA (adenine(1618)-N(6))-methyltransferase activity"/>
    <property type="evidence" value="ECO:0007669"/>
    <property type="project" value="UniProtKB-EC"/>
</dbReference>
<evidence type="ECO:0000256" key="4">
    <source>
        <dbReference type="ARBA" id="ARBA00022679"/>
    </source>
</evidence>
<organism evidence="7 8">
    <name type="scientific">Pseudoalteromonas amylolytica</name>
    <dbReference type="NCBI Taxonomy" id="1859457"/>
    <lineage>
        <taxon>Bacteria</taxon>
        <taxon>Pseudomonadati</taxon>
        <taxon>Pseudomonadota</taxon>
        <taxon>Gammaproteobacteria</taxon>
        <taxon>Alteromonadales</taxon>
        <taxon>Pseudoalteromonadaceae</taxon>
        <taxon>Pseudoalteromonas</taxon>
    </lineage>
</organism>
<dbReference type="Proteomes" id="UP000179786">
    <property type="component" value="Unassembled WGS sequence"/>
</dbReference>
<comment type="subcellular location">
    <subcellularLocation>
        <location evidence="6">Cytoplasm</location>
    </subcellularLocation>
</comment>
<dbReference type="GO" id="GO:0005737">
    <property type="term" value="C:cytoplasm"/>
    <property type="evidence" value="ECO:0007669"/>
    <property type="project" value="UniProtKB-SubCell"/>
</dbReference>
<dbReference type="Gene3D" id="3.40.50.150">
    <property type="entry name" value="Vaccinia Virus protein VP39"/>
    <property type="match status" value="1"/>
</dbReference>
<evidence type="ECO:0000256" key="2">
    <source>
        <dbReference type="ARBA" id="ARBA00022552"/>
    </source>
</evidence>
<comment type="similarity">
    <text evidence="6">Belongs to the methyltransferase superfamily. METTL16/RlmF family.</text>
</comment>
<evidence type="ECO:0000256" key="3">
    <source>
        <dbReference type="ARBA" id="ARBA00022603"/>
    </source>
</evidence>
<keyword evidence="5 6" id="KW-0949">S-adenosyl-L-methionine</keyword>
<dbReference type="STRING" id="1859457.BET10_03380"/>
<dbReference type="CDD" id="cd02440">
    <property type="entry name" value="AdoMet_MTases"/>
    <property type="match status" value="1"/>
</dbReference>
<name>A0A1S1N397_9GAMM</name>
<dbReference type="InterPro" id="IPR029063">
    <property type="entry name" value="SAM-dependent_MTases_sf"/>
</dbReference>
<proteinExistence type="inferred from homology"/>
<dbReference type="HAMAP" id="MF_01848">
    <property type="entry name" value="23SrRNA_methyltr_F"/>
    <property type="match status" value="1"/>
</dbReference>
<comment type="catalytic activity">
    <reaction evidence="6">
        <text>adenosine(1618) in 23S rRNA + S-adenosyl-L-methionine = N(6)-methyladenosine(1618) in 23S rRNA + S-adenosyl-L-homocysteine + H(+)</text>
        <dbReference type="Rhea" id="RHEA:16497"/>
        <dbReference type="Rhea" id="RHEA-COMP:10229"/>
        <dbReference type="Rhea" id="RHEA-COMP:10231"/>
        <dbReference type="ChEBI" id="CHEBI:15378"/>
        <dbReference type="ChEBI" id="CHEBI:57856"/>
        <dbReference type="ChEBI" id="CHEBI:59789"/>
        <dbReference type="ChEBI" id="CHEBI:74411"/>
        <dbReference type="ChEBI" id="CHEBI:74449"/>
        <dbReference type="EC" id="2.1.1.181"/>
    </reaction>
</comment>
<dbReference type="RefSeq" id="WP_070983102.1">
    <property type="nucleotide sequence ID" value="NZ_MKJU01000005.1"/>
</dbReference>
<dbReference type="PIRSF" id="PIRSF029038">
    <property type="entry name" value="Mtase_YbiN_prd"/>
    <property type="match status" value="1"/>
</dbReference>
<reference evidence="7 8" key="1">
    <citation type="submission" date="2016-09" db="EMBL/GenBank/DDBJ databases">
        <title>Pseudoalteromonas amylolytica sp. nov., isolated from the surface seawater.</title>
        <authorList>
            <person name="Wu Y.-H."/>
            <person name="Cheng H."/>
            <person name="Jin X.-B."/>
            <person name="Wang C.-S."/>
            <person name="Xu X.-W."/>
        </authorList>
    </citation>
    <scope>NUCLEOTIDE SEQUENCE [LARGE SCALE GENOMIC DNA]</scope>
    <source>
        <strain evidence="7 8">JW1</strain>
    </source>
</reference>
<comment type="caution">
    <text evidence="7">The sequence shown here is derived from an EMBL/GenBank/DDBJ whole genome shotgun (WGS) entry which is preliminary data.</text>
</comment>
<keyword evidence="2 6" id="KW-0698">rRNA processing</keyword>
<keyword evidence="1 6" id="KW-0963">Cytoplasm</keyword>
<accession>A0A1S1N397</accession>
<evidence type="ECO:0000256" key="5">
    <source>
        <dbReference type="ARBA" id="ARBA00022691"/>
    </source>
</evidence>
<dbReference type="InterPro" id="IPR016909">
    <property type="entry name" value="rRNA_lsu_MeTfrase_F"/>
</dbReference>
<dbReference type="SUPFAM" id="SSF53335">
    <property type="entry name" value="S-adenosyl-L-methionine-dependent methyltransferases"/>
    <property type="match status" value="1"/>
</dbReference>
<dbReference type="PANTHER" id="PTHR13393:SF0">
    <property type="entry name" value="RNA N6-ADENOSINE-METHYLTRANSFERASE METTL16"/>
    <property type="match status" value="1"/>
</dbReference>
<sequence length="286" mass="32651">MHSRNKHRNGYDFNALCTTLPELANHLINTVKGNTSIDFSNRESLICLNKALLMHYYDVKYWALPKDFLCPPVPGRADYIHALADLLHANEQEVTQSSAVKVLDIGTGANLIYPLIGHAEYQWQFSASDINPEALKCAKAIAQANALDIRLQQQPNTEHIFHNVIKPGQYFNLTMCNPPFHANQKEAELGTRRKWQNLKQKPTSKLNFGGQSQELWCDGGEKRFIKTMIRESKDYADQVGWFTCLVSNKENLSSLKLTLKKQQPKKIKTVKMTQGQKISRFLAWSY</sequence>
<dbReference type="NCBIfam" id="NF008725">
    <property type="entry name" value="PRK11727.1"/>
    <property type="match status" value="1"/>
</dbReference>
<keyword evidence="4 6" id="KW-0808">Transferase</keyword>
<gene>
    <name evidence="6" type="primary">rlmF</name>
    <name evidence="7" type="ORF">BET10_03380</name>
</gene>
<keyword evidence="3 6" id="KW-0489">Methyltransferase</keyword>
<evidence type="ECO:0000313" key="7">
    <source>
        <dbReference type="EMBL" id="OHU93096.1"/>
    </source>
</evidence>
<evidence type="ECO:0000313" key="8">
    <source>
        <dbReference type="Proteomes" id="UP000179786"/>
    </source>
</evidence>
<comment type="function">
    <text evidence="6">Specifically methylates the adenine in position 1618 of 23S rRNA.</text>
</comment>
<dbReference type="GO" id="GO:0070475">
    <property type="term" value="P:rRNA base methylation"/>
    <property type="evidence" value="ECO:0007669"/>
    <property type="project" value="TreeGrafter"/>
</dbReference>
<dbReference type="EC" id="2.1.1.181" evidence="6"/>
<keyword evidence="8" id="KW-1185">Reference proteome</keyword>
<dbReference type="AlphaFoldDB" id="A0A1S1N397"/>
<dbReference type="OrthoDB" id="1115728at2"/>
<dbReference type="InterPro" id="IPR010286">
    <property type="entry name" value="METTL16/RlmF"/>
</dbReference>
<evidence type="ECO:0000256" key="1">
    <source>
        <dbReference type="ARBA" id="ARBA00022490"/>
    </source>
</evidence>